<protein>
    <submittedName>
        <fullName evidence="2">Uncharacterized protein</fullName>
    </submittedName>
</protein>
<organism evidence="2 3">
    <name type="scientific">Solanum bulbocastanum</name>
    <name type="common">Wild potato</name>
    <dbReference type="NCBI Taxonomy" id="147425"/>
    <lineage>
        <taxon>Eukaryota</taxon>
        <taxon>Viridiplantae</taxon>
        <taxon>Streptophyta</taxon>
        <taxon>Embryophyta</taxon>
        <taxon>Tracheophyta</taxon>
        <taxon>Spermatophyta</taxon>
        <taxon>Magnoliopsida</taxon>
        <taxon>eudicotyledons</taxon>
        <taxon>Gunneridae</taxon>
        <taxon>Pentapetalae</taxon>
        <taxon>asterids</taxon>
        <taxon>lamiids</taxon>
        <taxon>Solanales</taxon>
        <taxon>Solanaceae</taxon>
        <taxon>Solanoideae</taxon>
        <taxon>Solaneae</taxon>
        <taxon>Solanum</taxon>
    </lineage>
</organism>
<evidence type="ECO:0000313" key="3">
    <source>
        <dbReference type="Proteomes" id="UP001371456"/>
    </source>
</evidence>
<sequence>MIEDDYLWDDEARRKPPPPHTTFMVDPTTFTVKDTPSVLCID</sequence>
<reference evidence="2 3" key="1">
    <citation type="submission" date="2024-02" db="EMBL/GenBank/DDBJ databases">
        <title>de novo genome assembly of Solanum bulbocastanum strain 11H21.</title>
        <authorList>
            <person name="Hosaka A.J."/>
        </authorList>
    </citation>
    <scope>NUCLEOTIDE SEQUENCE [LARGE SCALE GENOMIC DNA]</scope>
    <source>
        <tissue evidence="2">Young leaves</tissue>
    </source>
</reference>
<accession>A0AAN8YA20</accession>
<comment type="caution">
    <text evidence="2">The sequence shown here is derived from an EMBL/GenBank/DDBJ whole genome shotgun (WGS) entry which is preliminary data.</text>
</comment>
<evidence type="ECO:0000313" key="2">
    <source>
        <dbReference type="EMBL" id="KAK6782023.1"/>
    </source>
</evidence>
<dbReference type="Proteomes" id="UP001371456">
    <property type="component" value="Unassembled WGS sequence"/>
</dbReference>
<name>A0AAN8YA20_SOLBU</name>
<feature type="region of interest" description="Disordered" evidence="1">
    <location>
        <begin position="1"/>
        <end position="27"/>
    </location>
</feature>
<keyword evidence="3" id="KW-1185">Reference proteome</keyword>
<gene>
    <name evidence="2" type="ORF">RDI58_019819</name>
</gene>
<dbReference type="AlphaFoldDB" id="A0AAN8YA20"/>
<proteinExistence type="predicted"/>
<evidence type="ECO:0000256" key="1">
    <source>
        <dbReference type="SAM" id="MobiDB-lite"/>
    </source>
</evidence>
<dbReference type="EMBL" id="JBANQN010000008">
    <property type="protein sequence ID" value="KAK6782023.1"/>
    <property type="molecule type" value="Genomic_DNA"/>
</dbReference>